<dbReference type="InterPro" id="IPR043429">
    <property type="entry name" value="ArtM/GltK/GlnP/TcyL/YhdX-like"/>
</dbReference>
<evidence type="ECO:0000256" key="5">
    <source>
        <dbReference type="ARBA" id="ARBA00022970"/>
    </source>
</evidence>
<evidence type="ECO:0000256" key="2">
    <source>
        <dbReference type="ARBA" id="ARBA00022448"/>
    </source>
</evidence>
<keyword evidence="2 8" id="KW-0813">Transport</keyword>
<feature type="transmembrane region" description="Helical" evidence="8">
    <location>
        <begin position="109"/>
        <end position="129"/>
    </location>
</feature>
<evidence type="ECO:0000256" key="8">
    <source>
        <dbReference type="RuleBase" id="RU363032"/>
    </source>
</evidence>
<dbReference type="PROSITE" id="PS50928">
    <property type="entry name" value="ABC_TM1"/>
    <property type="match status" value="1"/>
</dbReference>
<dbReference type="PANTHER" id="PTHR30614:SF0">
    <property type="entry name" value="L-CYSTINE TRANSPORT SYSTEM PERMEASE PROTEIN TCYL"/>
    <property type="match status" value="1"/>
</dbReference>
<organism evidence="10 11">
    <name type="scientific">Rhodococcus koreensis</name>
    <dbReference type="NCBI Taxonomy" id="99653"/>
    <lineage>
        <taxon>Bacteria</taxon>
        <taxon>Bacillati</taxon>
        <taxon>Actinomycetota</taxon>
        <taxon>Actinomycetes</taxon>
        <taxon>Mycobacteriales</taxon>
        <taxon>Nocardiaceae</taxon>
        <taxon>Rhodococcus</taxon>
    </lineage>
</organism>
<comment type="subcellular location">
    <subcellularLocation>
        <location evidence="1 8">Cell membrane</location>
        <topology evidence="1 8">Multi-pass membrane protein</topology>
    </subcellularLocation>
</comment>
<dbReference type="GO" id="GO:0043190">
    <property type="term" value="C:ATP-binding cassette (ABC) transporter complex"/>
    <property type="evidence" value="ECO:0007669"/>
    <property type="project" value="InterPro"/>
</dbReference>
<dbReference type="Pfam" id="PF00528">
    <property type="entry name" value="BPD_transp_1"/>
    <property type="match status" value="1"/>
</dbReference>
<evidence type="ECO:0000256" key="7">
    <source>
        <dbReference type="ARBA" id="ARBA00023136"/>
    </source>
</evidence>
<sequence length="304" mass="32974">MVQLTTHGSNPTMNGMDPALKPRLRRRSVFEYAAWAVCILLALGLVVSVSTNPNFQWDVVAKYFTNESILRGLVLTIYLTVASMVLGTLLGLILAIMRSSSIKPVAATAGVYITFFRGTPVLVQLIFWFNIAALYPNLSIGGTDIDVNALITPITAAVVGLTLNQAAYMAEIIRGGFSSVGKGQIEAADSLGMSSAMKMRKVIIPQAMPSIIPATGNQVIGMFKETSLVSVLGVAELLQSAQLIYARTYETIPLLIVASLWYLVMTLILSYPQSQLEKKYSRSTSRLPRKAKKVVLTDPEGIAR</sequence>
<evidence type="ECO:0000259" key="9">
    <source>
        <dbReference type="PROSITE" id="PS50928"/>
    </source>
</evidence>
<dbReference type="FunFam" id="1.10.3720.10:FF:000006">
    <property type="entry name" value="Glutamate/aspartate ABC transporter, permease protein GltK"/>
    <property type="match status" value="1"/>
</dbReference>
<evidence type="ECO:0000256" key="1">
    <source>
        <dbReference type="ARBA" id="ARBA00004651"/>
    </source>
</evidence>
<dbReference type="EMBL" id="FNSV01000005">
    <property type="protein sequence ID" value="SEC29137.1"/>
    <property type="molecule type" value="Genomic_DNA"/>
</dbReference>
<evidence type="ECO:0000313" key="10">
    <source>
        <dbReference type="EMBL" id="SEC29137.1"/>
    </source>
</evidence>
<feature type="transmembrane region" description="Helical" evidence="8">
    <location>
        <begin position="149"/>
        <end position="170"/>
    </location>
</feature>
<comment type="similarity">
    <text evidence="8">Belongs to the binding-protein-dependent transport system permease family.</text>
</comment>
<evidence type="ECO:0000256" key="6">
    <source>
        <dbReference type="ARBA" id="ARBA00022989"/>
    </source>
</evidence>
<keyword evidence="11" id="KW-1185">Reference proteome</keyword>
<dbReference type="GO" id="GO:0022857">
    <property type="term" value="F:transmembrane transporter activity"/>
    <property type="evidence" value="ECO:0007669"/>
    <property type="project" value="InterPro"/>
</dbReference>
<feature type="transmembrane region" description="Helical" evidence="8">
    <location>
        <begin position="252"/>
        <end position="272"/>
    </location>
</feature>
<keyword evidence="4 8" id="KW-0812">Transmembrane</keyword>
<gene>
    <name evidence="10" type="ORF">SAMN04490239_3559</name>
</gene>
<keyword evidence="3" id="KW-1003">Cell membrane</keyword>
<dbReference type="PANTHER" id="PTHR30614">
    <property type="entry name" value="MEMBRANE COMPONENT OF AMINO ACID ABC TRANSPORTER"/>
    <property type="match status" value="1"/>
</dbReference>
<evidence type="ECO:0000256" key="4">
    <source>
        <dbReference type="ARBA" id="ARBA00022692"/>
    </source>
</evidence>
<name>A0A1H4RBA5_9NOCA</name>
<evidence type="ECO:0000313" key="11">
    <source>
        <dbReference type="Proteomes" id="UP000183561"/>
    </source>
</evidence>
<keyword evidence="6 8" id="KW-1133">Transmembrane helix</keyword>
<feature type="transmembrane region" description="Helical" evidence="8">
    <location>
        <begin position="29"/>
        <end position="49"/>
    </location>
</feature>
<dbReference type="SUPFAM" id="SSF161098">
    <property type="entry name" value="MetI-like"/>
    <property type="match status" value="1"/>
</dbReference>
<dbReference type="InterPro" id="IPR010065">
    <property type="entry name" value="AA_ABC_transptr_permease_3TM"/>
</dbReference>
<reference evidence="11" key="1">
    <citation type="submission" date="2016-10" db="EMBL/GenBank/DDBJ databases">
        <authorList>
            <person name="Varghese N."/>
            <person name="Submissions S."/>
        </authorList>
    </citation>
    <scope>NUCLEOTIDE SEQUENCE [LARGE SCALE GENOMIC DNA]</scope>
    <source>
        <strain evidence="11">DSM 44498</strain>
    </source>
</reference>
<keyword evidence="7 8" id="KW-0472">Membrane</keyword>
<keyword evidence="5" id="KW-0029">Amino-acid transport</keyword>
<proteinExistence type="inferred from homology"/>
<evidence type="ECO:0000256" key="3">
    <source>
        <dbReference type="ARBA" id="ARBA00022475"/>
    </source>
</evidence>
<dbReference type="CDD" id="cd06261">
    <property type="entry name" value="TM_PBP2"/>
    <property type="match status" value="1"/>
</dbReference>
<dbReference type="NCBIfam" id="TIGR01726">
    <property type="entry name" value="HEQRo_perm_3TM"/>
    <property type="match status" value="1"/>
</dbReference>
<dbReference type="GO" id="GO:0006865">
    <property type="term" value="P:amino acid transport"/>
    <property type="evidence" value="ECO:0007669"/>
    <property type="project" value="UniProtKB-KW"/>
</dbReference>
<dbReference type="Proteomes" id="UP000183561">
    <property type="component" value="Unassembled WGS sequence"/>
</dbReference>
<dbReference type="AlphaFoldDB" id="A0A1H4RBA5"/>
<protein>
    <submittedName>
        <fullName evidence="10">Amino acid ABC transporter membrane protein, PAAT family</fullName>
    </submittedName>
</protein>
<dbReference type="InterPro" id="IPR000515">
    <property type="entry name" value="MetI-like"/>
</dbReference>
<accession>A0A1H4RBA5</accession>
<dbReference type="InterPro" id="IPR035906">
    <property type="entry name" value="MetI-like_sf"/>
</dbReference>
<feature type="domain" description="ABC transmembrane type-1" evidence="9">
    <location>
        <begin position="73"/>
        <end position="273"/>
    </location>
</feature>
<dbReference type="Gene3D" id="1.10.3720.10">
    <property type="entry name" value="MetI-like"/>
    <property type="match status" value="1"/>
</dbReference>
<feature type="transmembrane region" description="Helical" evidence="8">
    <location>
        <begin position="69"/>
        <end position="97"/>
    </location>
</feature>